<evidence type="ECO:0000313" key="3">
    <source>
        <dbReference type="Proteomes" id="UP000000674"/>
    </source>
</evidence>
<sequence>MKMMRSMLALAVLLVMVGWASAATVTQMPGGTHAWTQADGATAGWAHSFYEDTNFIQADILAVASTDGEGEAWVKTTVPDLASKDLAITNGKLTVSAKGTVEAYVKGETGSKATAVGQISSYANDNLAGSAEISSSLGESWSKNFGDPDYQLGDPQGSAKGKFYAYANADGFAGYSADETLKVGDTTTTYTIKGGVEGRTTIEGEVRDSNRAIGGGLSPMLQVSEDPAYASMVALSTSTEAHVSSNVDNEISIAAGQINLCNGATGSAAVSATASGKSSATGGNMTSTYRCDPNTGYCDYSEYYTSATTSKEDMMSADAYVLNNRDAAEASAELDVLGDADNTDSYTYSFIRTYGFAARINPGNKDDGSDRTYGRAFITTGKWNAEASQVYSHWWIDDDGYHSESSTNHSAELSGELSQVKDPTVANEYGIGAGAFLRNKKSSPASADIRLEQYAWSDGTTKSTWMFNYASISGPSAPIYGSSVWDGSGVYEAFKDLHVGADPDGTVWSTDIPSVEAYFWIDGTNDKMMNGPGLKVAEVPTFNPSGEYTPPYWTPFPGSSTERKAEVELETEQPY</sequence>
<name>A0B829_METTP</name>
<feature type="region of interest" description="Disordered" evidence="1">
    <location>
        <begin position="547"/>
        <end position="575"/>
    </location>
</feature>
<proteinExistence type="predicted"/>
<dbReference type="Proteomes" id="UP000000674">
    <property type="component" value="Chromosome"/>
</dbReference>
<evidence type="ECO:0000256" key="1">
    <source>
        <dbReference type="SAM" id="MobiDB-lite"/>
    </source>
</evidence>
<gene>
    <name evidence="2" type="ordered locus">Mthe_1069</name>
</gene>
<dbReference type="EMBL" id="CP000477">
    <property type="protein sequence ID" value="ABK14853.1"/>
    <property type="molecule type" value="Genomic_DNA"/>
</dbReference>
<organism evidence="2 3">
    <name type="scientific">Methanothrix thermoacetophila (strain DSM 6194 / JCM 14653 / NBRC 101360 / PT)</name>
    <name type="common">Methanosaeta thermophila</name>
    <dbReference type="NCBI Taxonomy" id="349307"/>
    <lineage>
        <taxon>Archaea</taxon>
        <taxon>Methanobacteriati</taxon>
        <taxon>Methanobacteriota</taxon>
        <taxon>Stenosarchaea group</taxon>
        <taxon>Methanomicrobia</taxon>
        <taxon>Methanotrichales</taxon>
        <taxon>Methanotrichaceae</taxon>
        <taxon>Methanothrix</taxon>
    </lineage>
</organism>
<keyword evidence="3" id="KW-1185">Reference proteome</keyword>
<evidence type="ECO:0000313" key="2">
    <source>
        <dbReference type="EMBL" id="ABK14853.1"/>
    </source>
</evidence>
<dbReference type="KEGG" id="mtp:Mthe_1069"/>
<dbReference type="STRING" id="349307.Mthe_1069"/>
<dbReference type="AlphaFoldDB" id="A0B829"/>
<protein>
    <submittedName>
        <fullName evidence="2">Uncharacterized protein</fullName>
    </submittedName>
</protein>
<reference evidence="2 3" key="1">
    <citation type="submission" date="2006-10" db="EMBL/GenBank/DDBJ databases">
        <title>Complete sequence of Methanosaeta thermophila PT.</title>
        <authorList>
            <consortium name="US DOE Joint Genome Institute"/>
            <person name="Copeland A."/>
            <person name="Lucas S."/>
            <person name="Lapidus A."/>
            <person name="Barry K."/>
            <person name="Detter J.C."/>
            <person name="Glavina del Rio T."/>
            <person name="Hammon N."/>
            <person name="Israni S."/>
            <person name="Pitluck S."/>
            <person name="Chain P."/>
            <person name="Malfatti S."/>
            <person name="Shin M."/>
            <person name="Vergez L."/>
            <person name="Schmutz J."/>
            <person name="Larimer F."/>
            <person name="Land M."/>
            <person name="Hauser L."/>
            <person name="Kyrpides N."/>
            <person name="Kim E."/>
            <person name="Smith K.S."/>
            <person name="Ingram-Smith C."/>
            <person name="Richardson P."/>
        </authorList>
    </citation>
    <scope>NUCLEOTIDE SEQUENCE [LARGE SCALE GENOMIC DNA]</scope>
    <source>
        <strain evidence="3">DSM 6194 / JCM 14653 / NBRC 101360 / PT</strain>
    </source>
</reference>
<accession>A0B829</accession>
<dbReference type="HOGENOM" id="CLU_473823_0_0_2"/>